<reference evidence="1" key="2">
    <citation type="journal article" date="2021" name="Microbiome">
        <title>Successional dynamics and alternative stable states in a saline activated sludge microbial community over 9 years.</title>
        <authorList>
            <person name="Wang Y."/>
            <person name="Ye J."/>
            <person name="Ju F."/>
            <person name="Liu L."/>
            <person name="Boyd J.A."/>
            <person name="Deng Y."/>
            <person name="Parks D.H."/>
            <person name="Jiang X."/>
            <person name="Yin X."/>
            <person name="Woodcroft B.J."/>
            <person name="Tyson G.W."/>
            <person name="Hugenholtz P."/>
            <person name="Polz M.F."/>
            <person name="Zhang T."/>
        </authorList>
    </citation>
    <scope>NUCLEOTIDE SEQUENCE</scope>
    <source>
        <strain evidence="1">HKST-UBA13</strain>
    </source>
</reference>
<proteinExistence type="predicted"/>
<evidence type="ECO:0000313" key="1">
    <source>
        <dbReference type="EMBL" id="MCA9381514.1"/>
    </source>
</evidence>
<name>A0A955L255_9BACT</name>
<sequence length="382" mass="41475">MNFRRNFLLIWVVIAFIFTVLGLNRVLQQQAEQGGVSVADQGLLYCLPLDIDGDSKILLKDFANFAKNFNTECNPVGENKYESVSEFEIKNDPSALDITNYRGFELNANFSNYDLLAVSPGSKSGWLSAIGTCDSTNTSIYSQNKSICYAIASYTSSFASQETLGKIYLKNTTETNVIPSTVSLVFSDGQILSNDVQSLIVQPSTENSLDTDKFAIQIEANDKTNINGNAINLHLKFENANVLSFIPDGTSWPLTPLPCDTNTSGTMIINSSSFCASFAKTSNLDGSEIFGTVVVDPIDNKAPVKVTFGENAGYSEGTSFFPINGDFRTYSTPESIECGYLDIVAAGKPAGDPGDGLVNLSDFAAFVKLFKNDQTCRIEDVL</sequence>
<evidence type="ECO:0000313" key="2">
    <source>
        <dbReference type="Proteomes" id="UP000775877"/>
    </source>
</evidence>
<comment type="caution">
    <text evidence="1">The sequence shown here is derived from an EMBL/GenBank/DDBJ whole genome shotgun (WGS) entry which is preliminary data.</text>
</comment>
<organism evidence="1 2">
    <name type="scientific">Candidatus Dojkabacteria bacterium</name>
    <dbReference type="NCBI Taxonomy" id="2099670"/>
    <lineage>
        <taxon>Bacteria</taxon>
        <taxon>Candidatus Dojkabacteria</taxon>
    </lineage>
</organism>
<reference evidence="1" key="1">
    <citation type="submission" date="2020-04" db="EMBL/GenBank/DDBJ databases">
        <authorList>
            <person name="Zhang T."/>
        </authorList>
    </citation>
    <scope>NUCLEOTIDE SEQUENCE</scope>
    <source>
        <strain evidence="1">HKST-UBA13</strain>
    </source>
</reference>
<dbReference type="AlphaFoldDB" id="A0A955L255"/>
<protein>
    <submittedName>
        <fullName evidence="1">Uncharacterized protein</fullName>
    </submittedName>
</protein>
<gene>
    <name evidence="1" type="ORF">KC678_04570</name>
</gene>
<dbReference type="EMBL" id="JAGQLJ010000120">
    <property type="protein sequence ID" value="MCA9381514.1"/>
    <property type="molecule type" value="Genomic_DNA"/>
</dbReference>
<accession>A0A955L255</accession>
<dbReference type="Proteomes" id="UP000775877">
    <property type="component" value="Unassembled WGS sequence"/>
</dbReference>